<proteinExistence type="predicted"/>
<feature type="transmembrane region" description="Helical" evidence="1">
    <location>
        <begin position="43"/>
        <end position="65"/>
    </location>
</feature>
<reference evidence="2 3" key="1">
    <citation type="submission" date="2017-11" db="EMBL/GenBank/DDBJ databases">
        <title>Reclassification of Bisgaard taxon 7 as Conservatibacter flavescens gen. nov., sp. nov.</title>
        <authorList>
            <person name="Christensen H."/>
        </authorList>
    </citation>
    <scope>NUCLEOTIDE SEQUENCE [LARGE SCALE GENOMIC DNA]</scope>
    <source>
        <strain evidence="2 3">7_4</strain>
    </source>
</reference>
<organism evidence="2 3">
    <name type="scientific">Conservatibacter flavescens</name>
    <dbReference type="NCBI Taxonomy" id="28161"/>
    <lineage>
        <taxon>Bacteria</taxon>
        <taxon>Pseudomonadati</taxon>
        <taxon>Pseudomonadota</taxon>
        <taxon>Gammaproteobacteria</taxon>
        <taxon>Pasteurellales</taxon>
        <taxon>Pasteurellaceae</taxon>
        <taxon>Conservatibacter</taxon>
    </lineage>
</organism>
<keyword evidence="3" id="KW-1185">Reference proteome</keyword>
<keyword evidence="1" id="KW-0812">Transmembrane</keyword>
<accession>A0A2M8RZT9</accession>
<dbReference type="EMBL" id="PHHA01000033">
    <property type="protein sequence ID" value="PJG84413.1"/>
    <property type="molecule type" value="Genomic_DNA"/>
</dbReference>
<keyword evidence="1" id="KW-1133">Transmembrane helix</keyword>
<feature type="transmembrane region" description="Helical" evidence="1">
    <location>
        <begin position="12"/>
        <end position="31"/>
    </location>
</feature>
<dbReference type="AlphaFoldDB" id="A0A2M8RZT9"/>
<evidence type="ECO:0000313" key="2">
    <source>
        <dbReference type="EMBL" id="PJG84413.1"/>
    </source>
</evidence>
<comment type="caution">
    <text evidence="2">The sequence shown here is derived from an EMBL/GenBank/DDBJ whole genome shotgun (WGS) entry which is preliminary data.</text>
</comment>
<protein>
    <submittedName>
        <fullName evidence="2">Uncharacterized protein</fullName>
    </submittedName>
</protein>
<gene>
    <name evidence="2" type="ORF">CVP05_11465</name>
</gene>
<evidence type="ECO:0000313" key="3">
    <source>
        <dbReference type="Proteomes" id="UP000229329"/>
    </source>
</evidence>
<keyword evidence="1" id="KW-0472">Membrane</keyword>
<name>A0A2M8RZT9_9PAST</name>
<evidence type="ECO:0000256" key="1">
    <source>
        <dbReference type="SAM" id="Phobius"/>
    </source>
</evidence>
<sequence>MSKKKAIISAFLYAYLFFIGIDILILMYKYFKSGYFDISLKIFLDPIGISILGVAIQYLLSFFSLKKER</sequence>
<dbReference type="Proteomes" id="UP000229329">
    <property type="component" value="Unassembled WGS sequence"/>
</dbReference>